<accession>A0A225DUR4</accession>
<gene>
    <name evidence="1" type="ORF">FRUB_05777</name>
</gene>
<comment type="caution">
    <text evidence="1">The sequence shown here is derived from an EMBL/GenBank/DDBJ whole genome shotgun (WGS) entry which is preliminary data.</text>
</comment>
<dbReference type="EMBL" id="NIDE01000009">
    <property type="protein sequence ID" value="OWK39887.1"/>
    <property type="molecule type" value="Genomic_DNA"/>
</dbReference>
<dbReference type="RefSeq" id="WP_088256714.1">
    <property type="nucleotide sequence ID" value="NZ_NIDE01000009.1"/>
</dbReference>
<sequence length="308" mass="30787">MGHNHGRQSSATQIRPVVDQLEDRVTPSFSSQLQTLIANAAQFSSTGDAVAQATGLDTPIPIIDQSLDSILNVRGDFTRIATALAAINPSGITDNADLASALHAVDPSDYYAYDSGPGGPQVEFFPSTSDSAANPTVSVANTAAGLGGGTPAYFSSAALSGSGTLSVLVSGGITFGANDSGAYLLPGTFLSSSVNGSTTSPVSGTVQVGSDSLPEMFSGSATISMLPAFHLSDPTGTGQVPLTDVAGNVAFTNASSLQNSDSVVSLSGDVTVGVLGVPLVTWGTTTGLRVAAPLLSWSADGAAFSAPR</sequence>
<name>A0A225DUR4_9BACT</name>
<dbReference type="Proteomes" id="UP000214646">
    <property type="component" value="Unassembled WGS sequence"/>
</dbReference>
<dbReference type="AlphaFoldDB" id="A0A225DUR4"/>
<reference evidence="2" key="1">
    <citation type="submission" date="2017-06" db="EMBL/GenBank/DDBJ databases">
        <title>Genome analysis of Fimbriiglobus ruber SP5, the first member of the order Planctomycetales with confirmed chitinolytic capability.</title>
        <authorList>
            <person name="Ravin N.V."/>
            <person name="Rakitin A.L."/>
            <person name="Ivanova A.A."/>
            <person name="Beletsky A.V."/>
            <person name="Kulichevskaya I.S."/>
            <person name="Mardanov A.V."/>
            <person name="Dedysh S.N."/>
        </authorList>
    </citation>
    <scope>NUCLEOTIDE SEQUENCE [LARGE SCALE GENOMIC DNA]</scope>
    <source>
        <strain evidence="2">SP5</strain>
    </source>
</reference>
<organism evidence="1 2">
    <name type="scientific">Fimbriiglobus ruber</name>
    <dbReference type="NCBI Taxonomy" id="1908690"/>
    <lineage>
        <taxon>Bacteria</taxon>
        <taxon>Pseudomonadati</taxon>
        <taxon>Planctomycetota</taxon>
        <taxon>Planctomycetia</taxon>
        <taxon>Gemmatales</taxon>
        <taxon>Gemmataceae</taxon>
        <taxon>Fimbriiglobus</taxon>
    </lineage>
</organism>
<evidence type="ECO:0000313" key="2">
    <source>
        <dbReference type="Proteomes" id="UP000214646"/>
    </source>
</evidence>
<protein>
    <submittedName>
        <fullName evidence="1">Uncharacterized protein</fullName>
    </submittedName>
</protein>
<evidence type="ECO:0000313" key="1">
    <source>
        <dbReference type="EMBL" id="OWK39887.1"/>
    </source>
</evidence>
<proteinExistence type="predicted"/>
<keyword evidence="2" id="KW-1185">Reference proteome</keyword>